<evidence type="ECO:0000256" key="1">
    <source>
        <dbReference type="ARBA" id="ARBA00005265"/>
    </source>
</evidence>
<evidence type="ECO:0000259" key="13">
    <source>
        <dbReference type="PROSITE" id="PS51800"/>
    </source>
</evidence>
<evidence type="ECO:0000256" key="2">
    <source>
        <dbReference type="ARBA" id="ARBA00022603"/>
    </source>
</evidence>
<proteinExistence type="inferred from homology"/>
<evidence type="ECO:0000256" key="12">
    <source>
        <dbReference type="RuleBase" id="RU367103"/>
    </source>
</evidence>
<dbReference type="Proteomes" id="UP000663760">
    <property type="component" value="Chromosome 6"/>
</dbReference>
<dbReference type="EMBL" id="LR746269">
    <property type="protein sequence ID" value="CAA7398548.1"/>
    <property type="molecule type" value="Genomic_DNA"/>
</dbReference>
<protein>
    <recommendedName>
        <fullName evidence="12">tRNA:m(4)X modification enzyme TRM13</fullName>
        <ecNumber evidence="12">2.1.1.225</ecNumber>
    </recommendedName>
</protein>
<dbReference type="InterPro" id="IPR022776">
    <property type="entry name" value="TRM13/UPF0224_CHHC_Znf_dom"/>
</dbReference>
<dbReference type="GO" id="GO:0030488">
    <property type="term" value="P:tRNA methylation"/>
    <property type="evidence" value="ECO:0007669"/>
    <property type="project" value="InterPro"/>
</dbReference>
<evidence type="ECO:0000256" key="7">
    <source>
        <dbReference type="ARBA" id="ARBA00022771"/>
    </source>
</evidence>
<dbReference type="EC" id="2.1.1.225" evidence="12"/>
<sequence length="427" mass="46966">MDVAEQRPPSPPAPQQRRCQFWMPSKGRLCANSALHDSPFCGNHNPATDEQRIPCPIDPSHSVLKRNLDSHIARCPVRKHALELEAQPFYKKGVNCGGGEGAKGFVRSEAKRSEIYRLTVPEFLSLVQKIKAVYSSLPKEIYLRESFISGEDGQQLPFQEKHALQQASILGNMEALGVLKTTVPEFRSGDGAEKGGGSAGEEGKDQAVVEFGAGRGYLTQMLADCYGIRGVYLVERRSYKLKADRSLRQKDGMSLERLRIDIEDLNLNGVESLRGRPYLAIGKHLCGPATDLTLRCCLRGDDDDDDRSSGAAAAQLSGLAVATCCHHLCQWDQYINKPYLSEIGIEEEEFNAITWFSSWAVDGAHNLGNSHGGDQAASGEKACLGFVCKEIIDVGRLMWLRGRGLKAELVKYVPVSVSPENHLLLAR</sequence>
<keyword evidence="6 12" id="KW-0479">Metal-binding</keyword>
<comment type="catalytic activity">
    <reaction evidence="10 12">
        <text>cytidine(4) in tRNA(Gly)(GCC) + S-adenosyl-L-methionine = 2'-O-methylcytidine(4) in tRNA(Gly)(GCC) + S-adenosyl-L-homocysteine + H(+)</text>
        <dbReference type="Rhea" id="RHEA:43192"/>
        <dbReference type="Rhea" id="RHEA-COMP:10399"/>
        <dbReference type="Rhea" id="RHEA-COMP:10400"/>
        <dbReference type="ChEBI" id="CHEBI:15378"/>
        <dbReference type="ChEBI" id="CHEBI:57856"/>
        <dbReference type="ChEBI" id="CHEBI:59789"/>
        <dbReference type="ChEBI" id="CHEBI:74495"/>
        <dbReference type="ChEBI" id="CHEBI:82748"/>
        <dbReference type="EC" id="2.1.1.225"/>
    </reaction>
</comment>
<dbReference type="PANTHER" id="PTHR12998">
    <property type="entry name" value="TRNA:M(4)X MODIFICATION ENZYME TRM13 HOMOLOG"/>
    <property type="match status" value="1"/>
</dbReference>
<gene>
    <name evidence="14" type="ORF">SI8410_06009213</name>
</gene>
<dbReference type="GO" id="GO:0008270">
    <property type="term" value="F:zinc ion binding"/>
    <property type="evidence" value="ECO:0007669"/>
    <property type="project" value="UniProtKB-KW"/>
</dbReference>
<keyword evidence="15" id="KW-1185">Reference proteome</keyword>
<dbReference type="InterPro" id="IPR029063">
    <property type="entry name" value="SAM-dependent_MTases_sf"/>
</dbReference>
<keyword evidence="2 12" id="KW-0489">Methyltransferase</keyword>
<dbReference type="PANTHER" id="PTHR12998:SF0">
    <property type="entry name" value="TRNA:M(4)X MODIFICATION ENZYME TRM13 HOMOLOG"/>
    <property type="match status" value="1"/>
</dbReference>
<name>A0A7I8KN73_SPIIN</name>
<keyword evidence="5 12" id="KW-0819">tRNA processing</keyword>
<evidence type="ECO:0000256" key="6">
    <source>
        <dbReference type="ARBA" id="ARBA00022723"/>
    </source>
</evidence>
<dbReference type="OrthoDB" id="258806at2759"/>
<dbReference type="Pfam" id="PF05253">
    <property type="entry name" value="zf-U11-48K"/>
    <property type="match status" value="1"/>
</dbReference>
<evidence type="ECO:0000256" key="11">
    <source>
        <dbReference type="ARBA" id="ARBA00049393"/>
    </source>
</evidence>
<evidence type="ECO:0000256" key="8">
    <source>
        <dbReference type="ARBA" id="ARBA00022833"/>
    </source>
</evidence>
<evidence type="ECO:0000256" key="10">
    <source>
        <dbReference type="ARBA" id="ARBA00048635"/>
    </source>
</evidence>
<comment type="catalytic activity">
    <reaction evidence="9 12">
        <text>cytidine(4) in tRNA(Pro) + S-adenosyl-L-methionine = 2'-O-methylcytidine(4) in tRNA(Pro) + S-adenosyl-L-homocysteine + H(+)</text>
        <dbReference type="Rhea" id="RHEA:32767"/>
        <dbReference type="Rhea" id="RHEA-COMP:10397"/>
        <dbReference type="Rhea" id="RHEA-COMP:10398"/>
        <dbReference type="ChEBI" id="CHEBI:15378"/>
        <dbReference type="ChEBI" id="CHEBI:57856"/>
        <dbReference type="ChEBI" id="CHEBI:59789"/>
        <dbReference type="ChEBI" id="CHEBI:74495"/>
        <dbReference type="ChEBI" id="CHEBI:82748"/>
        <dbReference type="EC" id="2.1.1.225"/>
    </reaction>
</comment>
<reference evidence="14" key="1">
    <citation type="submission" date="2020-02" db="EMBL/GenBank/DDBJ databases">
        <authorList>
            <person name="Scholz U."/>
            <person name="Mascher M."/>
            <person name="Fiebig A."/>
        </authorList>
    </citation>
    <scope>NUCLEOTIDE SEQUENCE</scope>
</reference>
<evidence type="ECO:0000256" key="9">
    <source>
        <dbReference type="ARBA" id="ARBA00048165"/>
    </source>
</evidence>
<keyword evidence="8 12" id="KW-0862">Zinc</keyword>
<evidence type="ECO:0000256" key="4">
    <source>
        <dbReference type="ARBA" id="ARBA00022691"/>
    </source>
</evidence>
<evidence type="ECO:0000256" key="5">
    <source>
        <dbReference type="ARBA" id="ARBA00022694"/>
    </source>
</evidence>
<evidence type="ECO:0000313" key="15">
    <source>
        <dbReference type="Proteomes" id="UP000663760"/>
    </source>
</evidence>
<keyword evidence="4 12" id="KW-0949">S-adenosyl-L-methionine</keyword>
<dbReference type="InterPro" id="IPR007871">
    <property type="entry name" value="Methyltransferase_TRM13"/>
</dbReference>
<organism evidence="14 15">
    <name type="scientific">Spirodela intermedia</name>
    <name type="common">Intermediate duckweed</name>
    <dbReference type="NCBI Taxonomy" id="51605"/>
    <lineage>
        <taxon>Eukaryota</taxon>
        <taxon>Viridiplantae</taxon>
        <taxon>Streptophyta</taxon>
        <taxon>Embryophyta</taxon>
        <taxon>Tracheophyta</taxon>
        <taxon>Spermatophyta</taxon>
        <taxon>Magnoliopsida</taxon>
        <taxon>Liliopsida</taxon>
        <taxon>Araceae</taxon>
        <taxon>Lemnoideae</taxon>
        <taxon>Spirodela</taxon>
    </lineage>
</organism>
<dbReference type="PROSITE" id="PS51800">
    <property type="entry name" value="ZF_CHHC_U11_48K"/>
    <property type="match status" value="1"/>
</dbReference>
<dbReference type="GO" id="GO:0106050">
    <property type="term" value="F:tRNA 2'-O-methyltransferase activity"/>
    <property type="evidence" value="ECO:0007669"/>
    <property type="project" value="UniProtKB-UniRule"/>
</dbReference>
<dbReference type="InterPro" id="IPR021721">
    <property type="entry name" value="Znf_CCCH-type_TRM13"/>
</dbReference>
<comment type="function">
    <text evidence="12">tRNA methylase which 2'-O-methylates cytidine(4) in tRNA(Pro) and tRNA(Gly)(GCC), and adenosine(4) in tRNA(His).</text>
</comment>
<dbReference type="Pfam" id="PF11722">
    <property type="entry name" value="zf-TRM13_CCCH"/>
    <property type="match status" value="1"/>
</dbReference>
<dbReference type="AlphaFoldDB" id="A0A7I8KN73"/>
<comment type="similarity">
    <text evidence="1 12">Belongs to the methyltransferase TRM13 family.</text>
</comment>
<feature type="domain" description="CHHC U11-48K-type" evidence="13">
    <location>
        <begin position="52"/>
        <end position="79"/>
    </location>
</feature>
<dbReference type="InterPro" id="IPR039044">
    <property type="entry name" value="Trm13"/>
</dbReference>
<dbReference type="SUPFAM" id="SSF53335">
    <property type="entry name" value="S-adenosyl-L-methionine-dependent methyltransferases"/>
    <property type="match status" value="1"/>
</dbReference>
<comment type="catalytic activity">
    <reaction evidence="11 12">
        <text>adenosine(4) in tRNA(His) + S-adenosyl-L-methionine = 2'-O-methyladenosine(4) in tRNA(His) + S-adenosyl-L-homocysteine + H(+)</text>
        <dbReference type="Rhea" id="RHEA:43196"/>
        <dbReference type="Rhea" id="RHEA-COMP:10401"/>
        <dbReference type="Rhea" id="RHEA-COMP:10402"/>
        <dbReference type="ChEBI" id="CHEBI:15378"/>
        <dbReference type="ChEBI" id="CHEBI:57856"/>
        <dbReference type="ChEBI" id="CHEBI:59789"/>
        <dbReference type="ChEBI" id="CHEBI:74411"/>
        <dbReference type="ChEBI" id="CHEBI:74477"/>
        <dbReference type="EC" id="2.1.1.225"/>
    </reaction>
</comment>
<dbReference type="Pfam" id="PF05206">
    <property type="entry name" value="TRM13"/>
    <property type="match status" value="1"/>
</dbReference>
<evidence type="ECO:0000256" key="3">
    <source>
        <dbReference type="ARBA" id="ARBA00022679"/>
    </source>
</evidence>
<accession>A0A7I8KN73</accession>
<evidence type="ECO:0000313" key="14">
    <source>
        <dbReference type="EMBL" id="CAA7398548.1"/>
    </source>
</evidence>
<keyword evidence="7 12" id="KW-0863">Zinc-finger</keyword>
<keyword evidence="3 12" id="KW-0808">Transferase</keyword>